<accession>A0A8C2K4B7</accession>
<name>A0A8C2K4B7_CYPCA</name>
<evidence type="ECO:0000256" key="2">
    <source>
        <dbReference type="RuleBase" id="RU000682"/>
    </source>
</evidence>
<dbReference type="InterPro" id="IPR001356">
    <property type="entry name" value="HD"/>
</dbReference>
<dbReference type="SMART" id="SM00389">
    <property type="entry name" value="HOX"/>
    <property type="match status" value="1"/>
</dbReference>
<keyword evidence="1 2" id="KW-0371">Homeobox</keyword>
<dbReference type="GO" id="GO:0021520">
    <property type="term" value="P:spinal cord motor neuron cell fate specification"/>
    <property type="evidence" value="ECO:0007669"/>
    <property type="project" value="InterPro"/>
</dbReference>
<evidence type="ECO:0000256" key="1">
    <source>
        <dbReference type="PROSITE-ProRule" id="PRU00108"/>
    </source>
</evidence>
<evidence type="ECO:0000259" key="4">
    <source>
        <dbReference type="PROSITE" id="PS50071"/>
    </source>
</evidence>
<feature type="compositionally biased region" description="Basic and acidic residues" evidence="3">
    <location>
        <begin position="51"/>
        <end position="64"/>
    </location>
</feature>
<dbReference type="Pfam" id="PF00046">
    <property type="entry name" value="Homeodomain"/>
    <property type="match status" value="1"/>
</dbReference>
<feature type="region of interest" description="Disordered" evidence="3">
    <location>
        <begin position="1"/>
        <end position="144"/>
    </location>
</feature>
<dbReference type="GO" id="GO:0005634">
    <property type="term" value="C:nucleus"/>
    <property type="evidence" value="ECO:0007669"/>
    <property type="project" value="UniProtKB-SubCell"/>
</dbReference>
<dbReference type="CDD" id="cd00086">
    <property type="entry name" value="homeodomain"/>
    <property type="match status" value="1"/>
</dbReference>
<feature type="compositionally biased region" description="Low complexity" evidence="3">
    <location>
        <begin position="95"/>
        <end position="106"/>
    </location>
</feature>
<feature type="DNA-binding region" description="Homeobox" evidence="1">
    <location>
        <begin position="140"/>
        <end position="199"/>
    </location>
</feature>
<keyword evidence="1 2" id="KW-0539">Nucleus</keyword>
<comment type="subcellular location">
    <subcellularLocation>
        <location evidence="1 2">Nucleus</location>
    </subcellularLocation>
</comment>
<dbReference type="GO" id="GO:0048812">
    <property type="term" value="P:neuron projection morphogenesis"/>
    <property type="evidence" value="ECO:0007669"/>
    <property type="project" value="TreeGrafter"/>
</dbReference>
<feature type="domain" description="Homeobox" evidence="4">
    <location>
        <begin position="138"/>
        <end position="198"/>
    </location>
</feature>
<dbReference type="InterPro" id="IPR042768">
    <property type="entry name" value="MNX1/Ceh-12"/>
</dbReference>
<dbReference type="AlphaFoldDB" id="A0A8C2K4B7"/>
<sequence>MKGHFSIEWLSQSSQASASTLPSNSWVSPGRDVPSTSGTASESLPGFYSRWRQENMEDQEKRMEPAQPGNSLLCTSTQDTESNDNKIIQQHTHASEPGFSSSSSSSAEEEETSGYESEGGRSLSPGAPKEPAPSVSPSTGRRPRTAFTAEQINSLERAFKRNAYLGAQDKAELCKTLNLSDKQIRNWFQNRRMKLKRTVQDSLAHACQAKVASHMMHYSDLHSFRAAPYTSYYPAVQETPAPYGPGFHYSPATSGGLPTMPVEALYQYSTLQSLPVHPSNPSMMSPYQPFHSQYYNTQ</sequence>
<dbReference type="InterPro" id="IPR009057">
    <property type="entry name" value="Homeodomain-like_sf"/>
</dbReference>
<dbReference type="SUPFAM" id="SSF46689">
    <property type="entry name" value="Homeodomain-like"/>
    <property type="match status" value="1"/>
</dbReference>
<proteinExistence type="predicted"/>
<dbReference type="Proteomes" id="UP000694701">
    <property type="component" value="Unplaced"/>
</dbReference>
<dbReference type="Gene3D" id="1.10.10.60">
    <property type="entry name" value="Homeodomain-like"/>
    <property type="match status" value="1"/>
</dbReference>
<evidence type="ECO:0000313" key="5">
    <source>
        <dbReference type="Ensembl" id="ENSCCRP00020103431.1"/>
    </source>
</evidence>
<dbReference type="GO" id="GO:1990837">
    <property type="term" value="F:sequence-specific double-stranded DNA binding"/>
    <property type="evidence" value="ECO:0007669"/>
    <property type="project" value="TreeGrafter"/>
</dbReference>
<keyword evidence="1 2" id="KW-0238">DNA-binding</keyword>
<organism evidence="5 6">
    <name type="scientific">Cyprinus carpio</name>
    <name type="common">Common carp</name>
    <dbReference type="NCBI Taxonomy" id="7962"/>
    <lineage>
        <taxon>Eukaryota</taxon>
        <taxon>Metazoa</taxon>
        <taxon>Chordata</taxon>
        <taxon>Craniata</taxon>
        <taxon>Vertebrata</taxon>
        <taxon>Euteleostomi</taxon>
        <taxon>Actinopterygii</taxon>
        <taxon>Neopterygii</taxon>
        <taxon>Teleostei</taxon>
        <taxon>Ostariophysi</taxon>
        <taxon>Cypriniformes</taxon>
        <taxon>Cyprinidae</taxon>
        <taxon>Cyprininae</taxon>
        <taxon>Cyprinus</taxon>
    </lineage>
</organism>
<dbReference type="PANTHER" id="PTHR24335:SF5">
    <property type="entry name" value="HOMEOBOX PROTEIN VED"/>
    <property type="match status" value="1"/>
</dbReference>
<dbReference type="Ensembl" id="ENSCCRT00020113004.1">
    <property type="protein sequence ID" value="ENSCCRP00020103431.1"/>
    <property type="gene ID" value="ENSCCRG00020047298.1"/>
</dbReference>
<protein>
    <submittedName>
        <fullName evidence="5">Homeobox expressed in ES cells 1-like</fullName>
    </submittedName>
</protein>
<dbReference type="PANTHER" id="PTHR24335">
    <property type="entry name" value="MOTOR NEURON AND PANCREAS HOMEOBOX PROTEIN"/>
    <property type="match status" value="1"/>
</dbReference>
<reference evidence="5" key="1">
    <citation type="submission" date="2025-08" db="UniProtKB">
        <authorList>
            <consortium name="Ensembl"/>
        </authorList>
    </citation>
    <scope>IDENTIFICATION</scope>
</reference>
<evidence type="ECO:0000313" key="6">
    <source>
        <dbReference type="Proteomes" id="UP000694701"/>
    </source>
</evidence>
<evidence type="ECO:0000256" key="3">
    <source>
        <dbReference type="SAM" id="MobiDB-lite"/>
    </source>
</evidence>
<feature type="compositionally biased region" description="Polar residues" evidence="3">
    <location>
        <begin position="68"/>
        <end position="92"/>
    </location>
</feature>
<dbReference type="PROSITE" id="PS50071">
    <property type="entry name" value="HOMEOBOX_2"/>
    <property type="match status" value="1"/>
</dbReference>